<gene>
    <name evidence="7" type="ORF">GCM10009747_14440</name>
</gene>
<comment type="caution">
    <text evidence="7">The sequence shown here is derived from an EMBL/GenBank/DDBJ whole genome shotgun (WGS) entry which is preliminary data.</text>
</comment>
<evidence type="ECO:0000256" key="3">
    <source>
        <dbReference type="ARBA" id="ARBA00023125"/>
    </source>
</evidence>
<protein>
    <submittedName>
        <fullName evidence="7">TetR/AcrR family transcriptional regulator</fullName>
    </submittedName>
</protein>
<evidence type="ECO:0000256" key="5">
    <source>
        <dbReference type="PROSITE-ProRule" id="PRU00335"/>
    </source>
</evidence>
<proteinExistence type="predicted"/>
<accession>A0ABP4WKQ2</accession>
<dbReference type="Gene3D" id="1.10.357.10">
    <property type="entry name" value="Tetracycline Repressor, domain 2"/>
    <property type="match status" value="1"/>
</dbReference>
<dbReference type="SUPFAM" id="SSF48498">
    <property type="entry name" value="Tetracyclin repressor-like, C-terminal domain"/>
    <property type="match status" value="1"/>
</dbReference>
<reference evidence="8" key="1">
    <citation type="journal article" date="2019" name="Int. J. Syst. Evol. Microbiol.">
        <title>The Global Catalogue of Microorganisms (GCM) 10K type strain sequencing project: providing services to taxonomists for standard genome sequencing and annotation.</title>
        <authorList>
            <consortium name="The Broad Institute Genomics Platform"/>
            <consortium name="The Broad Institute Genome Sequencing Center for Infectious Disease"/>
            <person name="Wu L."/>
            <person name="Ma J."/>
        </authorList>
    </citation>
    <scope>NUCLEOTIDE SEQUENCE [LARGE SCALE GENOMIC DNA]</scope>
    <source>
        <strain evidence="8">JCM 14319</strain>
    </source>
</reference>
<organism evidence="7 8">
    <name type="scientific">Agromyces humatus</name>
    <dbReference type="NCBI Taxonomy" id="279573"/>
    <lineage>
        <taxon>Bacteria</taxon>
        <taxon>Bacillati</taxon>
        <taxon>Actinomycetota</taxon>
        <taxon>Actinomycetes</taxon>
        <taxon>Micrococcales</taxon>
        <taxon>Microbacteriaceae</taxon>
        <taxon>Agromyces</taxon>
    </lineage>
</organism>
<keyword evidence="8" id="KW-1185">Reference proteome</keyword>
<evidence type="ECO:0000256" key="1">
    <source>
        <dbReference type="ARBA" id="ARBA00022491"/>
    </source>
</evidence>
<evidence type="ECO:0000256" key="2">
    <source>
        <dbReference type="ARBA" id="ARBA00023015"/>
    </source>
</evidence>
<dbReference type="Pfam" id="PF00440">
    <property type="entry name" value="TetR_N"/>
    <property type="match status" value="1"/>
</dbReference>
<keyword evidence="4" id="KW-0804">Transcription</keyword>
<dbReference type="PRINTS" id="PR00455">
    <property type="entry name" value="HTHTETR"/>
</dbReference>
<dbReference type="Pfam" id="PF13977">
    <property type="entry name" value="TetR_C_6"/>
    <property type="match status" value="1"/>
</dbReference>
<sequence length="217" mass="23757">MAARLDPAVRREQILDATLRLVARDGFARVTLRDVAAEVGVVHGLIRHYFPTREGLVAEAFDAAVLAELEGDEEVAERVEPVEALADWLTTTPRDHYFVWMDAWSEAQRNPELLASLSRHHRDCERRLARIIERLAESGRGASDDPAADAKMLTALVDGIAVQHHAIGLIDQSRADRIVYTAAEDRLGIEHGTLARSRPKAARGQWVAGATAGSTAG</sequence>
<dbReference type="InterPro" id="IPR009057">
    <property type="entry name" value="Homeodomain-like_sf"/>
</dbReference>
<dbReference type="SUPFAM" id="SSF46689">
    <property type="entry name" value="Homeodomain-like"/>
    <property type="match status" value="1"/>
</dbReference>
<keyword evidence="1" id="KW-0678">Repressor</keyword>
<dbReference type="PROSITE" id="PS50977">
    <property type="entry name" value="HTH_TETR_2"/>
    <property type="match status" value="1"/>
</dbReference>
<dbReference type="EMBL" id="BAAANH010000003">
    <property type="protein sequence ID" value="GAA1757000.1"/>
    <property type="molecule type" value="Genomic_DNA"/>
</dbReference>
<dbReference type="InterPro" id="IPR001647">
    <property type="entry name" value="HTH_TetR"/>
</dbReference>
<evidence type="ECO:0000313" key="8">
    <source>
        <dbReference type="Proteomes" id="UP001500506"/>
    </source>
</evidence>
<feature type="DNA-binding region" description="H-T-H motif" evidence="5">
    <location>
        <begin position="31"/>
        <end position="50"/>
    </location>
</feature>
<evidence type="ECO:0000256" key="4">
    <source>
        <dbReference type="ARBA" id="ARBA00023163"/>
    </source>
</evidence>
<dbReference type="InterPro" id="IPR050109">
    <property type="entry name" value="HTH-type_TetR-like_transc_reg"/>
</dbReference>
<name>A0ABP4WKQ2_9MICO</name>
<keyword evidence="2" id="KW-0805">Transcription regulation</keyword>
<feature type="domain" description="HTH tetR-type" evidence="6">
    <location>
        <begin position="8"/>
        <end position="68"/>
    </location>
</feature>
<dbReference type="InterPro" id="IPR039538">
    <property type="entry name" value="BetI_C"/>
</dbReference>
<dbReference type="RefSeq" id="WP_232499077.1">
    <property type="nucleotide sequence ID" value="NZ_BAAANH010000003.1"/>
</dbReference>
<dbReference type="PANTHER" id="PTHR30055:SF228">
    <property type="entry name" value="TRANSCRIPTIONAL REGULATOR-RELATED"/>
    <property type="match status" value="1"/>
</dbReference>
<keyword evidence="3 5" id="KW-0238">DNA-binding</keyword>
<dbReference type="InterPro" id="IPR036271">
    <property type="entry name" value="Tet_transcr_reg_TetR-rel_C_sf"/>
</dbReference>
<dbReference type="Proteomes" id="UP001500506">
    <property type="component" value="Unassembled WGS sequence"/>
</dbReference>
<evidence type="ECO:0000259" key="6">
    <source>
        <dbReference type="PROSITE" id="PS50977"/>
    </source>
</evidence>
<evidence type="ECO:0000313" key="7">
    <source>
        <dbReference type="EMBL" id="GAA1757000.1"/>
    </source>
</evidence>
<dbReference type="PANTHER" id="PTHR30055">
    <property type="entry name" value="HTH-TYPE TRANSCRIPTIONAL REGULATOR RUTR"/>
    <property type="match status" value="1"/>
</dbReference>